<comment type="caution">
    <text evidence="1">The sequence shown here is derived from an EMBL/GenBank/DDBJ whole genome shotgun (WGS) entry which is preliminary data.</text>
</comment>
<organism evidence="1 2">
    <name type="scientific">Persea americana</name>
    <name type="common">Avocado</name>
    <dbReference type="NCBI Taxonomy" id="3435"/>
    <lineage>
        <taxon>Eukaryota</taxon>
        <taxon>Viridiplantae</taxon>
        <taxon>Streptophyta</taxon>
        <taxon>Embryophyta</taxon>
        <taxon>Tracheophyta</taxon>
        <taxon>Spermatophyta</taxon>
        <taxon>Magnoliopsida</taxon>
        <taxon>Magnoliidae</taxon>
        <taxon>Laurales</taxon>
        <taxon>Lauraceae</taxon>
        <taxon>Persea</taxon>
    </lineage>
</organism>
<dbReference type="EMBL" id="CM056816">
    <property type="protein sequence ID" value="KAJ8633280.1"/>
    <property type="molecule type" value="Genomic_DNA"/>
</dbReference>
<name>A0ACC2LIV8_PERAE</name>
<proteinExistence type="predicted"/>
<evidence type="ECO:0000313" key="1">
    <source>
        <dbReference type="EMBL" id="KAJ8633280.1"/>
    </source>
</evidence>
<dbReference type="Proteomes" id="UP001234297">
    <property type="component" value="Chromosome 8"/>
</dbReference>
<keyword evidence="2" id="KW-1185">Reference proteome</keyword>
<evidence type="ECO:0000313" key="2">
    <source>
        <dbReference type="Proteomes" id="UP001234297"/>
    </source>
</evidence>
<gene>
    <name evidence="1" type="ORF">MRB53_026616</name>
</gene>
<sequence>MIRGCSVREMAARGAWGLRPDLGGRWSLEEMWQWWRGGNEREGMVGMLLRMGFLEDDVGGGPEEGSAHGFLEDDVGAWRRWVVRDEEEMELGGDGL</sequence>
<protein>
    <submittedName>
        <fullName evidence="1">Uncharacterized protein</fullName>
    </submittedName>
</protein>
<accession>A0ACC2LIV8</accession>
<reference evidence="1 2" key="1">
    <citation type="journal article" date="2022" name="Hortic Res">
        <title>A haplotype resolved chromosomal level avocado genome allows analysis of novel avocado genes.</title>
        <authorList>
            <person name="Nath O."/>
            <person name="Fletcher S.J."/>
            <person name="Hayward A."/>
            <person name="Shaw L.M."/>
            <person name="Masouleh A.K."/>
            <person name="Furtado A."/>
            <person name="Henry R.J."/>
            <person name="Mitter N."/>
        </authorList>
    </citation>
    <scope>NUCLEOTIDE SEQUENCE [LARGE SCALE GENOMIC DNA]</scope>
    <source>
        <strain evidence="2">cv. Hass</strain>
    </source>
</reference>